<keyword evidence="1" id="KW-0175">Coiled coil</keyword>
<organism evidence="2">
    <name type="scientific">uncultured Desulfobacterium sp</name>
    <dbReference type="NCBI Taxonomy" id="201089"/>
    <lineage>
        <taxon>Bacteria</taxon>
        <taxon>Pseudomonadati</taxon>
        <taxon>Thermodesulfobacteriota</taxon>
        <taxon>Desulfobacteria</taxon>
        <taxon>Desulfobacterales</taxon>
        <taxon>Desulfobacteriaceae</taxon>
        <taxon>Desulfobacterium</taxon>
        <taxon>environmental samples</taxon>
    </lineage>
</organism>
<accession>A0A445N1V7</accession>
<protein>
    <submittedName>
        <fullName evidence="2">Uncharacterized protein</fullName>
    </submittedName>
</protein>
<dbReference type="EMBL" id="OJIN01000217">
    <property type="protein sequence ID" value="SPD75689.1"/>
    <property type="molecule type" value="Genomic_DNA"/>
</dbReference>
<proteinExistence type="predicted"/>
<sequence length="51" mass="5908">MDIKSHTELSILRAEKQLAELDSKRNELINRIKELRESLPKQRPPSHDAGD</sequence>
<feature type="coiled-coil region" evidence="1">
    <location>
        <begin position="11"/>
        <end position="38"/>
    </location>
</feature>
<dbReference type="AlphaFoldDB" id="A0A445N1V7"/>
<reference evidence="2" key="1">
    <citation type="submission" date="2018-01" db="EMBL/GenBank/DDBJ databases">
        <authorList>
            <person name="Regsiter A."/>
            <person name="William W."/>
        </authorList>
    </citation>
    <scope>NUCLEOTIDE SEQUENCE</scope>
    <source>
        <strain evidence="2">TRIP AH-1</strain>
    </source>
</reference>
<evidence type="ECO:0000256" key="1">
    <source>
        <dbReference type="SAM" id="Coils"/>
    </source>
</evidence>
<name>A0A445N1V7_9BACT</name>
<gene>
    <name evidence="2" type="ORF">PITCH_A720029</name>
</gene>
<evidence type="ECO:0000313" key="2">
    <source>
        <dbReference type="EMBL" id="SPD75689.1"/>
    </source>
</evidence>